<evidence type="ECO:0000256" key="2">
    <source>
        <dbReference type="ARBA" id="ARBA00023043"/>
    </source>
</evidence>
<dbReference type="PANTHER" id="PTHR24171:SF9">
    <property type="entry name" value="ANKYRIN REPEAT DOMAIN-CONTAINING PROTEIN 39"/>
    <property type="match status" value="1"/>
</dbReference>
<proteinExistence type="predicted"/>
<evidence type="ECO:0000313" key="6">
    <source>
        <dbReference type="Proteomes" id="UP000294933"/>
    </source>
</evidence>
<organism evidence="5 6">
    <name type="scientific">Rickenella mellea</name>
    <dbReference type="NCBI Taxonomy" id="50990"/>
    <lineage>
        <taxon>Eukaryota</taxon>
        <taxon>Fungi</taxon>
        <taxon>Dikarya</taxon>
        <taxon>Basidiomycota</taxon>
        <taxon>Agaricomycotina</taxon>
        <taxon>Agaricomycetes</taxon>
        <taxon>Hymenochaetales</taxon>
        <taxon>Rickenellaceae</taxon>
        <taxon>Rickenella</taxon>
    </lineage>
</organism>
<dbReference type="SMART" id="SM00248">
    <property type="entry name" value="ANK"/>
    <property type="match status" value="2"/>
</dbReference>
<dbReference type="PROSITE" id="PS50297">
    <property type="entry name" value="ANK_REP_REGION"/>
    <property type="match status" value="1"/>
</dbReference>
<dbReference type="OrthoDB" id="194358at2759"/>
<feature type="non-terminal residue" evidence="5">
    <location>
        <position position="84"/>
    </location>
</feature>
<gene>
    <name evidence="5" type="ORF">BD410DRAFT_757389</name>
</gene>
<dbReference type="SUPFAM" id="SSF48403">
    <property type="entry name" value="Ankyrin repeat"/>
    <property type="match status" value="1"/>
</dbReference>
<feature type="repeat" description="ANK" evidence="3">
    <location>
        <begin position="53"/>
        <end position="84"/>
    </location>
</feature>
<accession>A0A4Y7PI52</accession>
<evidence type="ECO:0000256" key="1">
    <source>
        <dbReference type="ARBA" id="ARBA00022737"/>
    </source>
</evidence>
<dbReference type="Gene3D" id="1.25.40.20">
    <property type="entry name" value="Ankyrin repeat-containing domain"/>
    <property type="match status" value="1"/>
</dbReference>
<keyword evidence="4" id="KW-1133">Transmembrane helix</keyword>
<dbReference type="Pfam" id="PF12796">
    <property type="entry name" value="Ank_2"/>
    <property type="match status" value="1"/>
</dbReference>
<keyword evidence="4" id="KW-0472">Membrane</keyword>
<dbReference type="EMBL" id="ML170394">
    <property type="protein sequence ID" value="TDL14090.1"/>
    <property type="molecule type" value="Genomic_DNA"/>
</dbReference>
<keyword evidence="4" id="KW-0812">Transmembrane</keyword>
<dbReference type="PROSITE" id="PS50088">
    <property type="entry name" value="ANK_REPEAT"/>
    <property type="match status" value="1"/>
</dbReference>
<dbReference type="InterPro" id="IPR036770">
    <property type="entry name" value="Ankyrin_rpt-contain_sf"/>
</dbReference>
<dbReference type="STRING" id="50990.A0A4Y7PI52"/>
<dbReference type="Proteomes" id="UP000294933">
    <property type="component" value="Unassembled WGS sequence"/>
</dbReference>
<keyword evidence="2 3" id="KW-0040">ANK repeat</keyword>
<reference evidence="5 6" key="1">
    <citation type="submission" date="2018-06" db="EMBL/GenBank/DDBJ databases">
        <title>A transcriptomic atlas of mushroom development highlights an independent origin of complex multicellularity.</title>
        <authorList>
            <consortium name="DOE Joint Genome Institute"/>
            <person name="Krizsan K."/>
            <person name="Almasi E."/>
            <person name="Merenyi Z."/>
            <person name="Sahu N."/>
            <person name="Viragh M."/>
            <person name="Koszo T."/>
            <person name="Mondo S."/>
            <person name="Kiss B."/>
            <person name="Balint B."/>
            <person name="Kues U."/>
            <person name="Barry K."/>
            <person name="Hegedus J.C."/>
            <person name="Henrissat B."/>
            <person name="Johnson J."/>
            <person name="Lipzen A."/>
            <person name="Ohm R."/>
            <person name="Nagy I."/>
            <person name="Pangilinan J."/>
            <person name="Yan J."/>
            <person name="Xiong Y."/>
            <person name="Grigoriev I.V."/>
            <person name="Hibbett D.S."/>
            <person name="Nagy L.G."/>
        </authorList>
    </citation>
    <scope>NUCLEOTIDE SEQUENCE [LARGE SCALE GENOMIC DNA]</scope>
    <source>
        <strain evidence="5 6">SZMC22713</strain>
    </source>
</reference>
<evidence type="ECO:0000256" key="3">
    <source>
        <dbReference type="PROSITE-ProRule" id="PRU00023"/>
    </source>
</evidence>
<evidence type="ECO:0000256" key="4">
    <source>
        <dbReference type="SAM" id="Phobius"/>
    </source>
</evidence>
<keyword evidence="6" id="KW-1185">Reference proteome</keyword>
<evidence type="ECO:0000313" key="5">
    <source>
        <dbReference type="EMBL" id="TDL14090.1"/>
    </source>
</evidence>
<protein>
    <submittedName>
        <fullName evidence="5">Uncharacterized protein</fullName>
    </submittedName>
</protein>
<dbReference type="InterPro" id="IPR002110">
    <property type="entry name" value="Ankyrin_rpt"/>
</dbReference>
<keyword evidence="1" id="KW-0677">Repeat</keyword>
<dbReference type="VEuPathDB" id="FungiDB:BD410DRAFT_757389"/>
<sequence length="84" mass="8773">MPSASRTQHKAEAKYNVTTDFPRLDLHSAAAAGNLGLVEYAIRHGQPVNSVLDGVLPLHAAAAGGSVVVVLYLIDQGADVNVPR</sequence>
<dbReference type="AlphaFoldDB" id="A0A4Y7PI52"/>
<name>A0A4Y7PI52_9AGAM</name>
<feature type="transmembrane region" description="Helical" evidence="4">
    <location>
        <begin position="56"/>
        <end position="74"/>
    </location>
</feature>
<dbReference type="PANTHER" id="PTHR24171">
    <property type="entry name" value="ANKYRIN REPEAT DOMAIN-CONTAINING PROTEIN 39-RELATED"/>
    <property type="match status" value="1"/>
</dbReference>